<dbReference type="Proteomes" id="UP000249185">
    <property type="component" value="Unassembled WGS sequence"/>
</dbReference>
<gene>
    <name evidence="12" type="ORF">DI556_09290</name>
</gene>
<dbReference type="EMBL" id="QFPW01000006">
    <property type="protein sequence ID" value="PZQ49657.1"/>
    <property type="molecule type" value="Genomic_DNA"/>
</dbReference>
<keyword evidence="6 12" id="KW-0418">Kinase</keyword>
<dbReference type="Gene3D" id="3.30.565.10">
    <property type="entry name" value="Histidine kinase-like ATPase, C-terminal domain"/>
    <property type="match status" value="1"/>
</dbReference>
<evidence type="ECO:0000256" key="1">
    <source>
        <dbReference type="ARBA" id="ARBA00000085"/>
    </source>
</evidence>
<dbReference type="PROSITE" id="PS50109">
    <property type="entry name" value="HIS_KIN"/>
    <property type="match status" value="1"/>
</dbReference>
<keyword evidence="5" id="KW-0547">Nucleotide-binding</keyword>
<feature type="coiled-coil region" evidence="9">
    <location>
        <begin position="218"/>
        <end position="245"/>
    </location>
</feature>
<evidence type="ECO:0000256" key="10">
    <source>
        <dbReference type="SAM" id="Phobius"/>
    </source>
</evidence>
<dbReference type="InterPro" id="IPR036890">
    <property type="entry name" value="HATPase_C_sf"/>
</dbReference>
<keyword evidence="3" id="KW-0597">Phosphoprotein</keyword>
<dbReference type="SMART" id="SM00387">
    <property type="entry name" value="HATPase_c"/>
    <property type="match status" value="1"/>
</dbReference>
<dbReference type="Gene3D" id="1.10.287.130">
    <property type="match status" value="1"/>
</dbReference>
<feature type="domain" description="Histidine kinase" evidence="11">
    <location>
        <begin position="251"/>
        <end position="460"/>
    </location>
</feature>
<dbReference type="GO" id="GO:0000155">
    <property type="term" value="F:phosphorelay sensor kinase activity"/>
    <property type="evidence" value="ECO:0007669"/>
    <property type="project" value="InterPro"/>
</dbReference>
<keyword evidence="10" id="KW-0812">Transmembrane</keyword>
<feature type="transmembrane region" description="Helical" evidence="10">
    <location>
        <begin position="161"/>
        <end position="180"/>
    </location>
</feature>
<evidence type="ECO:0000256" key="6">
    <source>
        <dbReference type="ARBA" id="ARBA00022777"/>
    </source>
</evidence>
<dbReference type="InterPro" id="IPR003661">
    <property type="entry name" value="HisK_dim/P_dom"/>
</dbReference>
<dbReference type="AlphaFoldDB" id="A0A2W5PXN9"/>
<keyword evidence="8" id="KW-0902">Two-component regulatory system</keyword>
<dbReference type="SUPFAM" id="SSF55874">
    <property type="entry name" value="ATPase domain of HSP90 chaperone/DNA topoisomerase II/histidine kinase"/>
    <property type="match status" value="1"/>
</dbReference>
<dbReference type="PANTHER" id="PTHR43065">
    <property type="entry name" value="SENSOR HISTIDINE KINASE"/>
    <property type="match status" value="1"/>
</dbReference>
<keyword evidence="7" id="KW-0067">ATP-binding</keyword>
<dbReference type="Pfam" id="PF00512">
    <property type="entry name" value="HisKA"/>
    <property type="match status" value="1"/>
</dbReference>
<dbReference type="CDD" id="cd00075">
    <property type="entry name" value="HATPase"/>
    <property type="match status" value="1"/>
</dbReference>
<dbReference type="EC" id="2.7.13.3" evidence="2"/>
<evidence type="ECO:0000256" key="7">
    <source>
        <dbReference type="ARBA" id="ARBA00022840"/>
    </source>
</evidence>
<evidence type="ECO:0000313" key="13">
    <source>
        <dbReference type="Proteomes" id="UP000249185"/>
    </source>
</evidence>
<dbReference type="SMART" id="SM00388">
    <property type="entry name" value="HisKA"/>
    <property type="match status" value="1"/>
</dbReference>
<dbReference type="GO" id="GO:0005524">
    <property type="term" value="F:ATP binding"/>
    <property type="evidence" value="ECO:0007669"/>
    <property type="project" value="UniProtKB-KW"/>
</dbReference>
<keyword evidence="9" id="KW-0175">Coiled coil</keyword>
<name>A0A2W5PXN9_RHOSU</name>
<dbReference type="InterPro" id="IPR004358">
    <property type="entry name" value="Sig_transdc_His_kin-like_C"/>
</dbReference>
<keyword evidence="4" id="KW-0808">Transferase</keyword>
<comment type="catalytic activity">
    <reaction evidence="1">
        <text>ATP + protein L-histidine = ADP + protein N-phospho-L-histidine.</text>
        <dbReference type="EC" id="2.7.13.3"/>
    </reaction>
</comment>
<organism evidence="12 13">
    <name type="scientific">Rhodovulum sulfidophilum</name>
    <name type="common">Rhodobacter sulfidophilus</name>
    <dbReference type="NCBI Taxonomy" id="35806"/>
    <lineage>
        <taxon>Bacteria</taxon>
        <taxon>Pseudomonadati</taxon>
        <taxon>Pseudomonadota</taxon>
        <taxon>Alphaproteobacteria</taxon>
        <taxon>Rhodobacterales</taxon>
        <taxon>Paracoccaceae</taxon>
        <taxon>Rhodovulum</taxon>
    </lineage>
</organism>
<evidence type="ECO:0000313" key="12">
    <source>
        <dbReference type="EMBL" id="PZQ49657.1"/>
    </source>
</evidence>
<keyword evidence="10" id="KW-0472">Membrane</keyword>
<reference evidence="12 13" key="1">
    <citation type="submission" date="2017-08" db="EMBL/GenBank/DDBJ databases">
        <title>Infants hospitalized years apart are colonized by the same room-sourced microbial strains.</title>
        <authorList>
            <person name="Brooks B."/>
            <person name="Olm M.R."/>
            <person name="Firek B.A."/>
            <person name="Baker R."/>
            <person name="Thomas B.C."/>
            <person name="Morowitz M.J."/>
            <person name="Banfield J.F."/>
        </authorList>
    </citation>
    <scope>NUCLEOTIDE SEQUENCE [LARGE SCALE GENOMIC DNA]</scope>
    <source>
        <strain evidence="12">S2_005_002_R2_34</strain>
    </source>
</reference>
<dbReference type="Pfam" id="PF02518">
    <property type="entry name" value="HATPase_c"/>
    <property type="match status" value="1"/>
</dbReference>
<evidence type="ECO:0000259" key="11">
    <source>
        <dbReference type="PROSITE" id="PS50109"/>
    </source>
</evidence>
<dbReference type="InterPro" id="IPR036097">
    <property type="entry name" value="HisK_dim/P_sf"/>
</dbReference>
<dbReference type="PANTHER" id="PTHR43065:SF10">
    <property type="entry name" value="PEROXIDE STRESS-ACTIVATED HISTIDINE KINASE MAK3"/>
    <property type="match status" value="1"/>
</dbReference>
<evidence type="ECO:0000256" key="2">
    <source>
        <dbReference type="ARBA" id="ARBA00012438"/>
    </source>
</evidence>
<accession>A0A2W5PXN9</accession>
<evidence type="ECO:0000256" key="8">
    <source>
        <dbReference type="ARBA" id="ARBA00023012"/>
    </source>
</evidence>
<protein>
    <recommendedName>
        <fullName evidence="2">histidine kinase</fullName>
        <ecNumber evidence="2">2.7.13.3</ecNumber>
    </recommendedName>
</protein>
<dbReference type="SUPFAM" id="SSF47384">
    <property type="entry name" value="Homodimeric domain of signal transducing histidine kinase"/>
    <property type="match status" value="1"/>
</dbReference>
<dbReference type="InterPro" id="IPR005467">
    <property type="entry name" value="His_kinase_dom"/>
</dbReference>
<evidence type="ECO:0000256" key="9">
    <source>
        <dbReference type="SAM" id="Coils"/>
    </source>
</evidence>
<keyword evidence="10" id="KW-1133">Transmembrane helix</keyword>
<evidence type="ECO:0000256" key="4">
    <source>
        <dbReference type="ARBA" id="ARBA00022679"/>
    </source>
</evidence>
<evidence type="ECO:0000256" key="5">
    <source>
        <dbReference type="ARBA" id="ARBA00022741"/>
    </source>
</evidence>
<dbReference type="PRINTS" id="PR00344">
    <property type="entry name" value="BCTRLSENSOR"/>
</dbReference>
<sequence>MFFNTLSRRFLGLAAIFLVIVETLFFVPAVSRFRETYLQNQLELAQQAALAILEYPGDRPPPESLEAQLLANAQVLVIALHRGELRELALTVEDPPLVAQTYDLTTASQIQLIRAAMRVFLVPKDRAIMVVGRARQSENVIEITMWEGPLRAAMVNYALRILYTSVLISSGVAALMYLAVRWFIVRPVRRVVASMTTYRDNPEDAGRVIQPRSGAKEIRQAEEALRDLQVQLSALLRQKDRLAQLGGAVAKISHDLRNLLTTAQLLADRIEMSTDPAVRRSAPKLVNSLSRAIALCERTLAFGRAEEPPPTLAPTPLGPLIEEVVHNECLLAGAAASIRSEVAPGLAARADADQLFRVLTNLVRNAAQAIEGAGRPGEVVVAAARAPEGVAITVADTGPGLPPKARENLFQPFRGAARQGGSGLGLVIAAEIVKGHGGALTLASTGPEGTVFRVVLPDGAE</sequence>
<evidence type="ECO:0000256" key="3">
    <source>
        <dbReference type="ARBA" id="ARBA00022553"/>
    </source>
</evidence>
<comment type="caution">
    <text evidence="12">The sequence shown here is derived from an EMBL/GenBank/DDBJ whole genome shotgun (WGS) entry which is preliminary data.</text>
</comment>
<dbReference type="InterPro" id="IPR003594">
    <property type="entry name" value="HATPase_dom"/>
</dbReference>
<proteinExistence type="predicted"/>